<keyword evidence="10 13" id="KW-0067">ATP-binding</keyword>
<accession>A0A239JNS8</accession>
<keyword evidence="11 13" id="KW-0443">Lipid metabolism</keyword>
<comment type="similarity">
    <text evidence="13">Belongs to the LpxK family.</text>
</comment>
<keyword evidence="9 13" id="KW-0418">Kinase</keyword>
<comment type="function">
    <text evidence="1 13">Transfers the gamma-phosphate of ATP to the 4'-position of a tetraacyldisaccharide 1-phosphate intermediate (termed DS-1-P) to form tetraacyldisaccharide 1,4'-bis-phosphate (lipid IVA).</text>
</comment>
<evidence type="ECO:0000256" key="12">
    <source>
        <dbReference type="ARBA" id="ARBA00029757"/>
    </source>
</evidence>
<reference evidence="14 15" key="1">
    <citation type="submission" date="2017-06" db="EMBL/GenBank/DDBJ databases">
        <authorList>
            <person name="Kim H.J."/>
            <person name="Triplett B.A."/>
        </authorList>
    </citation>
    <scope>NUCLEOTIDE SEQUENCE [LARGE SCALE GENOMIC DNA]</scope>
    <source>
        <strain evidence="14 15">DSM 18704</strain>
    </source>
</reference>
<keyword evidence="8 13" id="KW-0547">Nucleotide-binding</keyword>
<dbReference type="UniPathway" id="UPA00359">
    <property type="reaction ID" value="UER00482"/>
</dbReference>
<evidence type="ECO:0000256" key="4">
    <source>
        <dbReference type="ARBA" id="ARBA00016436"/>
    </source>
</evidence>
<dbReference type="GO" id="GO:0005886">
    <property type="term" value="C:plasma membrane"/>
    <property type="evidence" value="ECO:0007669"/>
    <property type="project" value="TreeGrafter"/>
</dbReference>
<dbReference type="SUPFAM" id="SSF52540">
    <property type="entry name" value="P-loop containing nucleoside triphosphate hydrolases"/>
    <property type="match status" value="1"/>
</dbReference>
<evidence type="ECO:0000256" key="1">
    <source>
        <dbReference type="ARBA" id="ARBA00002274"/>
    </source>
</evidence>
<keyword evidence="5 13" id="KW-0444">Lipid biosynthesis</keyword>
<evidence type="ECO:0000313" key="14">
    <source>
        <dbReference type="EMBL" id="SNT07088.1"/>
    </source>
</evidence>
<dbReference type="RefSeq" id="WP_089408708.1">
    <property type="nucleotide sequence ID" value="NZ_FZOU01000004.1"/>
</dbReference>
<evidence type="ECO:0000256" key="11">
    <source>
        <dbReference type="ARBA" id="ARBA00023098"/>
    </source>
</evidence>
<name>A0A239JNS8_9BACT</name>
<dbReference type="AlphaFoldDB" id="A0A239JNS8"/>
<evidence type="ECO:0000256" key="9">
    <source>
        <dbReference type="ARBA" id="ARBA00022777"/>
    </source>
</evidence>
<comment type="catalytic activity">
    <reaction evidence="13">
        <text>a lipid A disaccharide + ATP = a lipid IVA + ADP + H(+)</text>
        <dbReference type="Rhea" id="RHEA:67840"/>
        <dbReference type="ChEBI" id="CHEBI:15378"/>
        <dbReference type="ChEBI" id="CHEBI:30616"/>
        <dbReference type="ChEBI" id="CHEBI:176343"/>
        <dbReference type="ChEBI" id="CHEBI:176425"/>
        <dbReference type="ChEBI" id="CHEBI:456216"/>
        <dbReference type="EC" id="2.7.1.130"/>
    </reaction>
</comment>
<evidence type="ECO:0000256" key="10">
    <source>
        <dbReference type="ARBA" id="ARBA00022840"/>
    </source>
</evidence>
<dbReference type="Pfam" id="PF02606">
    <property type="entry name" value="LpxK"/>
    <property type="match status" value="1"/>
</dbReference>
<dbReference type="GO" id="GO:0009029">
    <property type="term" value="F:lipid-A 4'-kinase activity"/>
    <property type="evidence" value="ECO:0007669"/>
    <property type="project" value="UniProtKB-UniRule"/>
</dbReference>
<dbReference type="PANTHER" id="PTHR42724">
    <property type="entry name" value="TETRAACYLDISACCHARIDE 4'-KINASE"/>
    <property type="match status" value="1"/>
</dbReference>
<evidence type="ECO:0000256" key="6">
    <source>
        <dbReference type="ARBA" id="ARBA00022556"/>
    </source>
</evidence>
<dbReference type="InterPro" id="IPR027417">
    <property type="entry name" value="P-loop_NTPase"/>
</dbReference>
<dbReference type="OrthoDB" id="9789797at2"/>
<gene>
    <name evidence="13" type="primary">lpxK</name>
    <name evidence="14" type="ORF">SAMN05421770_10434</name>
</gene>
<dbReference type="EC" id="2.7.1.130" evidence="3 13"/>
<dbReference type="GO" id="GO:0005524">
    <property type="term" value="F:ATP binding"/>
    <property type="evidence" value="ECO:0007669"/>
    <property type="project" value="UniProtKB-UniRule"/>
</dbReference>
<evidence type="ECO:0000313" key="15">
    <source>
        <dbReference type="Proteomes" id="UP000198356"/>
    </source>
</evidence>
<sequence length="321" mass="34815">MRRPWLTSLIPLYSAGLMTKSALLDAGVLKQRRLQRPVISIGSLSAGGAGKTPVVLMLARLLTERGFVVGILSRGYGRITKDVLPVELANDGLDAARFGDEPTEMAQAGLRVFVGSDRFAAGTLAESTSLQTIHLLDDGFQHRKLARDLDIVLLTRADIEDHLLPGGNLREPLSALKRAKIVVVREEEDLAGLAAASGAAVWVVRRRLRLPPDRPTRPLAFCGIARPESFFAMLREAGCPVVGREALPDHHIYDEDDLTRLVNLARASHANGFITTAKDAVKLDLARLAKVGPVAVARLEVELLDAETALEPVLRLLRTTS</sequence>
<dbReference type="InterPro" id="IPR003758">
    <property type="entry name" value="LpxK"/>
</dbReference>
<feature type="binding site" evidence="13">
    <location>
        <begin position="45"/>
        <end position="52"/>
    </location>
    <ligand>
        <name>ATP</name>
        <dbReference type="ChEBI" id="CHEBI:30616"/>
    </ligand>
</feature>
<dbReference type="PANTHER" id="PTHR42724:SF1">
    <property type="entry name" value="TETRAACYLDISACCHARIDE 4'-KINASE, MITOCHONDRIAL-RELATED"/>
    <property type="match status" value="1"/>
</dbReference>
<evidence type="ECO:0000256" key="7">
    <source>
        <dbReference type="ARBA" id="ARBA00022679"/>
    </source>
</evidence>
<evidence type="ECO:0000256" key="2">
    <source>
        <dbReference type="ARBA" id="ARBA00004870"/>
    </source>
</evidence>
<evidence type="ECO:0000256" key="8">
    <source>
        <dbReference type="ARBA" id="ARBA00022741"/>
    </source>
</evidence>
<evidence type="ECO:0000256" key="5">
    <source>
        <dbReference type="ARBA" id="ARBA00022516"/>
    </source>
</evidence>
<evidence type="ECO:0000256" key="3">
    <source>
        <dbReference type="ARBA" id="ARBA00012071"/>
    </source>
</evidence>
<protein>
    <recommendedName>
        <fullName evidence="4 13">Tetraacyldisaccharide 4'-kinase</fullName>
        <ecNumber evidence="3 13">2.7.1.130</ecNumber>
    </recommendedName>
    <alternativeName>
        <fullName evidence="12 13">Lipid A 4'-kinase</fullName>
    </alternativeName>
</protein>
<comment type="pathway">
    <text evidence="2 13">Glycolipid biosynthesis; lipid IV(A) biosynthesis; lipid IV(A) from (3R)-3-hydroxytetradecanoyl-[acyl-carrier-protein] and UDP-N-acetyl-alpha-D-glucosamine: step 6/6.</text>
</comment>
<dbReference type="NCBIfam" id="TIGR00682">
    <property type="entry name" value="lpxK"/>
    <property type="match status" value="1"/>
</dbReference>
<organism evidence="14 15">
    <name type="scientific">Granulicella rosea</name>
    <dbReference type="NCBI Taxonomy" id="474952"/>
    <lineage>
        <taxon>Bacteria</taxon>
        <taxon>Pseudomonadati</taxon>
        <taxon>Acidobacteriota</taxon>
        <taxon>Terriglobia</taxon>
        <taxon>Terriglobales</taxon>
        <taxon>Acidobacteriaceae</taxon>
        <taxon>Granulicella</taxon>
    </lineage>
</organism>
<keyword evidence="15" id="KW-1185">Reference proteome</keyword>
<dbReference type="EMBL" id="FZOU01000004">
    <property type="protein sequence ID" value="SNT07088.1"/>
    <property type="molecule type" value="Genomic_DNA"/>
</dbReference>
<evidence type="ECO:0000256" key="13">
    <source>
        <dbReference type="HAMAP-Rule" id="MF_00409"/>
    </source>
</evidence>
<keyword evidence="7 13" id="KW-0808">Transferase</keyword>
<proteinExistence type="inferred from homology"/>
<dbReference type="Proteomes" id="UP000198356">
    <property type="component" value="Unassembled WGS sequence"/>
</dbReference>
<keyword evidence="6 13" id="KW-0441">Lipid A biosynthesis</keyword>
<dbReference type="GO" id="GO:0009244">
    <property type="term" value="P:lipopolysaccharide core region biosynthetic process"/>
    <property type="evidence" value="ECO:0007669"/>
    <property type="project" value="TreeGrafter"/>
</dbReference>
<dbReference type="GO" id="GO:0009245">
    <property type="term" value="P:lipid A biosynthetic process"/>
    <property type="evidence" value="ECO:0007669"/>
    <property type="project" value="UniProtKB-UniRule"/>
</dbReference>
<dbReference type="HAMAP" id="MF_00409">
    <property type="entry name" value="LpxK"/>
    <property type="match status" value="1"/>
</dbReference>